<dbReference type="EC" id="1.-.-.-" evidence="7"/>
<protein>
    <recommendedName>
        <fullName evidence="7">Putative NAD(P)H nitroreductase</fullName>
        <ecNumber evidence="7">1.-.-.-</ecNumber>
    </recommendedName>
</protein>
<keyword evidence="3 7" id="KW-0288">FMN</keyword>
<organism evidence="10 11">
    <name type="scientific">Alloalcanivorax marinus</name>
    <dbReference type="NCBI Taxonomy" id="1177169"/>
    <lineage>
        <taxon>Bacteria</taxon>
        <taxon>Pseudomonadati</taxon>
        <taxon>Pseudomonadota</taxon>
        <taxon>Gammaproteobacteria</taxon>
        <taxon>Oceanospirillales</taxon>
        <taxon>Alcanivoracaceae</taxon>
        <taxon>Alloalcanivorax</taxon>
    </lineage>
</organism>
<keyword evidence="2 7" id="KW-0285">Flavoprotein</keyword>
<feature type="binding site" evidence="8">
    <location>
        <position position="35"/>
    </location>
    <ligand>
        <name>FMN</name>
        <dbReference type="ChEBI" id="CHEBI:58210"/>
        <note>ligand shared between dimeric partners</note>
    </ligand>
</feature>
<evidence type="ECO:0000256" key="2">
    <source>
        <dbReference type="ARBA" id="ARBA00022630"/>
    </source>
</evidence>
<dbReference type="InterPro" id="IPR000415">
    <property type="entry name" value="Nitroreductase-like"/>
</dbReference>
<dbReference type="PANTHER" id="PTHR43821:SF1">
    <property type="entry name" value="NAD(P)H NITROREDUCTASE YDJA-RELATED"/>
    <property type="match status" value="1"/>
</dbReference>
<evidence type="ECO:0000256" key="3">
    <source>
        <dbReference type="ARBA" id="ARBA00022643"/>
    </source>
</evidence>
<evidence type="ECO:0000256" key="6">
    <source>
        <dbReference type="ARBA" id="ARBA00023027"/>
    </source>
</evidence>
<evidence type="ECO:0000259" key="9">
    <source>
        <dbReference type="Pfam" id="PF00881"/>
    </source>
</evidence>
<keyword evidence="5 7" id="KW-0560">Oxidoreductase</keyword>
<feature type="binding site" description="in other chain" evidence="8">
    <location>
        <begin position="133"/>
        <end position="135"/>
    </location>
    <ligand>
        <name>FMN</name>
        <dbReference type="ChEBI" id="CHEBI:58210"/>
        <note>ligand shared between dimeric partners</note>
    </ligand>
</feature>
<comment type="caution">
    <text evidence="10">The sequence shown here is derived from an EMBL/GenBank/DDBJ whole genome shotgun (WGS) entry which is preliminary data.</text>
</comment>
<evidence type="ECO:0000256" key="5">
    <source>
        <dbReference type="ARBA" id="ARBA00023002"/>
    </source>
</evidence>
<evidence type="ECO:0000313" key="10">
    <source>
        <dbReference type="EMBL" id="MCC4307888.1"/>
    </source>
</evidence>
<dbReference type="PANTHER" id="PTHR43821">
    <property type="entry name" value="NAD(P)H NITROREDUCTASE YDJA-RELATED"/>
    <property type="match status" value="1"/>
</dbReference>
<dbReference type="CDD" id="cd02135">
    <property type="entry name" value="YdjA-like"/>
    <property type="match status" value="1"/>
</dbReference>
<keyword evidence="6 7" id="KW-0520">NAD</keyword>
<feature type="domain" description="Nitroreductase" evidence="9">
    <location>
        <begin position="9"/>
        <end position="163"/>
    </location>
</feature>
<dbReference type="InterPro" id="IPR029479">
    <property type="entry name" value="Nitroreductase"/>
</dbReference>
<dbReference type="AlphaFoldDB" id="A0A9Q3UMU6"/>
<dbReference type="InterPro" id="IPR052530">
    <property type="entry name" value="NAD(P)H_nitroreductase"/>
</dbReference>
<dbReference type="PIRSF" id="PIRSF000232">
    <property type="entry name" value="YdjA"/>
    <property type="match status" value="1"/>
</dbReference>
<dbReference type="Gene3D" id="3.40.109.10">
    <property type="entry name" value="NADH Oxidase"/>
    <property type="match status" value="1"/>
</dbReference>
<dbReference type="Pfam" id="PF00881">
    <property type="entry name" value="Nitroreductase"/>
    <property type="match status" value="1"/>
</dbReference>
<evidence type="ECO:0000313" key="11">
    <source>
        <dbReference type="Proteomes" id="UP001108027"/>
    </source>
</evidence>
<comment type="cofactor">
    <cofactor evidence="8">
        <name>FMN</name>
        <dbReference type="ChEBI" id="CHEBI:58210"/>
    </cofactor>
    <text evidence="8">Binds 1 FMN per subunit.</text>
</comment>
<dbReference type="GO" id="GO:0016491">
    <property type="term" value="F:oxidoreductase activity"/>
    <property type="evidence" value="ECO:0007669"/>
    <property type="project" value="UniProtKB-UniRule"/>
</dbReference>
<evidence type="ECO:0000256" key="4">
    <source>
        <dbReference type="ARBA" id="ARBA00022857"/>
    </source>
</evidence>
<proteinExistence type="inferred from homology"/>
<dbReference type="InterPro" id="IPR026021">
    <property type="entry name" value="YdjA-like"/>
</dbReference>
<feature type="binding site" evidence="8">
    <location>
        <position position="39"/>
    </location>
    <ligand>
        <name>FMN</name>
        <dbReference type="ChEBI" id="CHEBI:58210"/>
        <note>ligand shared between dimeric partners</note>
    </ligand>
</feature>
<keyword evidence="4 7" id="KW-0521">NADP</keyword>
<comment type="similarity">
    <text evidence="1 7">Belongs to the nitroreductase family.</text>
</comment>
<name>A0A9Q3UMU6_9GAMM</name>
<keyword evidence="11" id="KW-1185">Reference proteome</keyword>
<gene>
    <name evidence="10" type="ORF">LL252_04820</name>
</gene>
<feature type="binding site" description="in other chain" evidence="8">
    <location>
        <begin position="10"/>
        <end position="12"/>
    </location>
    <ligand>
        <name>FMN</name>
        <dbReference type="ChEBI" id="CHEBI:58210"/>
        <note>ligand shared between dimeric partners</note>
    </ligand>
</feature>
<dbReference type="EMBL" id="JAJGNA010000004">
    <property type="protein sequence ID" value="MCC4307888.1"/>
    <property type="molecule type" value="Genomic_DNA"/>
</dbReference>
<dbReference type="SUPFAM" id="SSF55469">
    <property type="entry name" value="FMN-dependent nitroreductase-like"/>
    <property type="match status" value="1"/>
</dbReference>
<dbReference type="RefSeq" id="WP_228233262.1">
    <property type="nucleotide sequence ID" value="NZ_ARXL01000005.1"/>
</dbReference>
<evidence type="ECO:0000256" key="8">
    <source>
        <dbReference type="PIRSR" id="PIRSR000232-1"/>
    </source>
</evidence>
<sequence>MDTLTALTQRVSVPRLTEPGPTPEQVRQLLAAAIRAPDHGMLRPWRFIVLEGADRERLGDIMEWRLLKRQPDADRKARDKLRAKALRAPTLIVAVAEITEHHKVPAWEQVLAVGAAVQNIMVAAHALGLGAMWRTGDLANDPSVKARLGFADKDQVVGFIYLGTPAVAPKALPDETPDPFLRELPDD</sequence>
<reference evidence="10" key="1">
    <citation type="submission" date="2021-10" db="EMBL/GenBank/DDBJ databases">
        <title>The diversity and Nitrogen Metabolism of Culturable Nitrate-Utilizing Bacteria Within the Oxygen Minimum Zone of the Changjiang (Yangtze River)Estuary.</title>
        <authorList>
            <person name="Zhang D."/>
            <person name="Zheng J."/>
            <person name="Liu S."/>
            <person name="He W."/>
        </authorList>
    </citation>
    <scope>NUCLEOTIDE SEQUENCE</scope>
    <source>
        <strain evidence="10">FXH-223</strain>
    </source>
</reference>
<dbReference type="Proteomes" id="UP001108027">
    <property type="component" value="Unassembled WGS sequence"/>
</dbReference>
<evidence type="ECO:0000256" key="7">
    <source>
        <dbReference type="PIRNR" id="PIRNR000232"/>
    </source>
</evidence>
<evidence type="ECO:0000256" key="1">
    <source>
        <dbReference type="ARBA" id="ARBA00007118"/>
    </source>
</evidence>
<accession>A0A9Q3UMU6</accession>